<dbReference type="eggNOG" id="ENOG502RYH9">
    <property type="taxonomic scope" value="Eukaryota"/>
</dbReference>
<feature type="domain" description="Chitin-binding type-2" evidence="3">
    <location>
        <begin position="349"/>
        <end position="408"/>
    </location>
</feature>
<gene>
    <name evidence="4" type="primary">AUGUSTUS-3.0.2_00588</name>
    <name evidence="4" type="ORF">TcasGA2_TC000588</name>
</gene>
<feature type="region of interest" description="Disordered" evidence="1">
    <location>
        <begin position="454"/>
        <end position="487"/>
    </location>
</feature>
<dbReference type="SUPFAM" id="SSF57625">
    <property type="entry name" value="Invertebrate chitin-binding proteins"/>
    <property type="match status" value="1"/>
</dbReference>
<dbReference type="KEGG" id="tca:660464"/>
<evidence type="ECO:0000259" key="3">
    <source>
        <dbReference type="PROSITE" id="PS50940"/>
    </source>
</evidence>
<reference evidence="4 5" key="2">
    <citation type="journal article" date="2010" name="Nucleic Acids Res.">
        <title>BeetleBase in 2010: revisions to provide comprehensive genomic information for Tribolium castaneum.</title>
        <authorList>
            <person name="Kim H.S."/>
            <person name="Murphy T."/>
            <person name="Xia J."/>
            <person name="Caragea D."/>
            <person name="Park Y."/>
            <person name="Beeman R.W."/>
            <person name="Lorenzen M.D."/>
            <person name="Butcher S."/>
            <person name="Manak J.R."/>
            <person name="Brown S.J."/>
        </authorList>
    </citation>
    <scope>GENOME REANNOTATION</scope>
    <source>
        <strain evidence="4 5">Georgia GA2</strain>
    </source>
</reference>
<dbReference type="Gene3D" id="2.170.140.10">
    <property type="entry name" value="Chitin binding domain"/>
    <property type="match status" value="1"/>
</dbReference>
<evidence type="ECO:0000256" key="2">
    <source>
        <dbReference type="SAM" id="SignalP"/>
    </source>
</evidence>
<feature type="region of interest" description="Disordered" evidence="1">
    <location>
        <begin position="300"/>
        <end position="324"/>
    </location>
</feature>
<dbReference type="InterPro" id="IPR052976">
    <property type="entry name" value="Scoloptoxin-like"/>
</dbReference>
<dbReference type="GO" id="GO:0008061">
    <property type="term" value="F:chitin binding"/>
    <property type="evidence" value="ECO:0007669"/>
    <property type="project" value="InterPro"/>
</dbReference>
<dbReference type="SMART" id="SM00494">
    <property type="entry name" value="ChtBD2"/>
    <property type="match status" value="1"/>
</dbReference>
<feature type="chain" id="PRO_5007310532" description="Chitin-binding type-2 domain-containing protein" evidence="2">
    <location>
        <begin position="22"/>
        <end position="487"/>
    </location>
</feature>
<dbReference type="PROSITE" id="PS50940">
    <property type="entry name" value="CHIT_BIND_II"/>
    <property type="match status" value="1"/>
</dbReference>
<keyword evidence="5" id="KW-1185">Reference proteome</keyword>
<keyword evidence="2" id="KW-0732">Signal</keyword>
<feature type="compositionally biased region" description="Acidic residues" evidence="1">
    <location>
        <begin position="300"/>
        <end position="309"/>
    </location>
</feature>
<dbReference type="HOGENOM" id="CLU_493669_0_0_1"/>
<dbReference type="AlphaFoldDB" id="D6W9G0"/>
<organism evidence="4 5">
    <name type="scientific">Tribolium castaneum</name>
    <name type="common">Red flour beetle</name>
    <dbReference type="NCBI Taxonomy" id="7070"/>
    <lineage>
        <taxon>Eukaryota</taxon>
        <taxon>Metazoa</taxon>
        <taxon>Ecdysozoa</taxon>
        <taxon>Arthropoda</taxon>
        <taxon>Hexapoda</taxon>
        <taxon>Insecta</taxon>
        <taxon>Pterygota</taxon>
        <taxon>Neoptera</taxon>
        <taxon>Endopterygota</taxon>
        <taxon>Coleoptera</taxon>
        <taxon>Polyphaga</taxon>
        <taxon>Cucujiformia</taxon>
        <taxon>Tenebrionidae</taxon>
        <taxon>Tenebrionidae incertae sedis</taxon>
        <taxon>Tribolium</taxon>
    </lineage>
</organism>
<evidence type="ECO:0000256" key="1">
    <source>
        <dbReference type="SAM" id="MobiDB-lite"/>
    </source>
</evidence>
<dbReference type="PANTHER" id="PTHR22933">
    <property type="entry name" value="FI18007P1-RELATED"/>
    <property type="match status" value="1"/>
</dbReference>
<reference evidence="4 5" key="1">
    <citation type="journal article" date="2008" name="Nature">
        <title>The genome of the model beetle and pest Tribolium castaneum.</title>
        <authorList>
            <consortium name="Tribolium Genome Sequencing Consortium"/>
            <person name="Richards S."/>
            <person name="Gibbs R.A."/>
            <person name="Weinstock G.M."/>
            <person name="Brown S.J."/>
            <person name="Denell R."/>
            <person name="Beeman R.W."/>
            <person name="Gibbs R."/>
            <person name="Beeman R.W."/>
            <person name="Brown S.J."/>
            <person name="Bucher G."/>
            <person name="Friedrich M."/>
            <person name="Grimmelikhuijzen C.J."/>
            <person name="Klingler M."/>
            <person name="Lorenzen M."/>
            <person name="Richards S."/>
            <person name="Roth S."/>
            <person name="Schroder R."/>
            <person name="Tautz D."/>
            <person name="Zdobnov E.M."/>
            <person name="Muzny D."/>
            <person name="Gibbs R.A."/>
            <person name="Weinstock G.M."/>
            <person name="Attaway T."/>
            <person name="Bell S."/>
            <person name="Buhay C.J."/>
            <person name="Chandrabose M.N."/>
            <person name="Chavez D."/>
            <person name="Clerk-Blankenburg K.P."/>
            <person name="Cree A."/>
            <person name="Dao M."/>
            <person name="Davis C."/>
            <person name="Chacko J."/>
            <person name="Dinh H."/>
            <person name="Dugan-Rocha S."/>
            <person name="Fowler G."/>
            <person name="Garner T.T."/>
            <person name="Garnes J."/>
            <person name="Gnirke A."/>
            <person name="Hawes A."/>
            <person name="Hernandez J."/>
            <person name="Hines S."/>
            <person name="Holder M."/>
            <person name="Hume J."/>
            <person name="Jhangiani S.N."/>
            <person name="Joshi V."/>
            <person name="Khan Z.M."/>
            <person name="Jackson L."/>
            <person name="Kovar C."/>
            <person name="Kowis A."/>
            <person name="Lee S."/>
            <person name="Lewis L.R."/>
            <person name="Margolis J."/>
            <person name="Morgan M."/>
            <person name="Nazareth L.V."/>
            <person name="Nguyen N."/>
            <person name="Okwuonu G."/>
            <person name="Parker D."/>
            <person name="Richards S."/>
            <person name="Ruiz S.J."/>
            <person name="Santibanez J."/>
            <person name="Savard J."/>
            <person name="Scherer S.E."/>
            <person name="Schneider B."/>
            <person name="Sodergren E."/>
            <person name="Tautz D."/>
            <person name="Vattahil S."/>
            <person name="Villasana D."/>
            <person name="White C.S."/>
            <person name="Wright R."/>
            <person name="Park Y."/>
            <person name="Beeman R.W."/>
            <person name="Lord J."/>
            <person name="Oppert B."/>
            <person name="Lorenzen M."/>
            <person name="Brown S."/>
            <person name="Wang L."/>
            <person name="Savard J."/>
            <person name="Tautz D."/>
            <person name="Richards S."/>
            <person name="Weinstock G."/>
            <person name="Gibbs R.A."/>
            <person name="Liu Y."/>
            <person name="Worley K."/>
            <person name="Weinstock G."/>
            <person name="Elsik C.G."/>
            <person name="Reese J.T."/>
            <person name="Elhaik E."/>
            <person name="Landan G."/>
            <person name="Graur D."/>
            <person name="Arensburger P."/>
            <person name="Atkinson P."/>
            <person name="Beeman R.W."/>
            <person name="Beidler J."/>
            <person name="Brown S.J."/>
            <person name="Demuth J.P."/>
            <person name="Drury D.W."/>
            <person name="Du Y.Z."/>
            <person name="Fujiwara H."/>
            <person name="Lorenzen M."/>
            <person name="Maselli V."/>
            <person name="Osanai M."/>
            <person name="Park Y."/>
            <person name="Robertson H.M."/>
            <person name="Tu Z."/>
            <person name="Wang J.J."/>
            <person name="Wang S."/>
            <person name="Richards S."/>
            <person name="Song H."/>
            <person name="Zhang L."/>
            <person name="Sodergren E."/>
            <person name="Werner D."/>
            <person name="Stanke M."/>
            <person name="Morgenstern B."/>
            <person name="Solovyev V."/>
            <person name="Kosarev P."/>
            <person name="Brown G."/>
            <person name="Chen H.C."/>
            <person name="Ermolaeva O."/>
            <person name="Hlavina W."/>
            <person name="Kapustin Y."/>
            <person name="Kiryutin B."/>
            <person name="Kitts P."/>
            <person name="Maglott D."/>
            <person name="Pruitt K."/>
            <person name="Sapojnikov V."/>
            <person name="Souvorov A."/>
            <person name="Mackey A.J."/>
            <person name="Waterhouse R.M."/>
            <person name="Wyder S."/>
            <person name="Zdobnov E.M."/>
            <person name="Zdobnov E.M."/>
            <person name="Wyder S."/>
            <person name="Kriventseva E.V."/>
            <person name="Kadowaki T."/>
            <person name="Bork P."/>
            <person name="Aranda M."/>
            <person name="Bao R."/>
            <person name="Beermann A."/>
            <person name="Berns N."/>
            <person name="Bolognesi R."/>
            <person name="Bonneton F."/>
            <person name="Bopp D."/>
            <person name="Brown S.J."/>
            <person name="Bucher G."/>
            <person name="Butts T."/>
            <person name="Chaumot A."/>
            <person name="Denell R.E."/>
            <person name="Ferrier D.E."/>
            <person name="Friedrich M."/>
            <person name="Gordon C.M."/>
            <person name="Jindra M."/>
            <person name="Klingler M."/>
            <person name="Lan Q."/>
            <person name="Lattorff H.M."/>
            <person name="Laudet V."/>
            <person name="von Levetsow C."/>
            <person name="Liu Z."/>
            <person name="Lutz R."/>
            <person name="Lynch J.A."/>
            <person name="da Fonseca R.N."/>
            <person name="Posnien N."/>
            <person name="Reuter R."/>
            <person name="Roth S."/>
            <person name="Savard J."/>
            <person name="Schinko J.B."/>
            <person name="Schmitt C."/>
            <person name="Schoppmeier M."/>
            <person name="Schroder R."/>
            <person name="Shippy T.D."/>
            <person name="Simonnet F."/>
            <person name="Marques-Souza H."/>
            <person name="Tautz D."/>
            <person name="Tomoyasu Y."/>
            <person name="Trauner J."/>
            <person name="Van der Zee M."/>
            <person name="Vervoort M."/>
            <person name="Wittkopp N."/>
            <person name="Wimmer E.A."/>
            <person name="Yang X."/>
            <person name="Jones A.K."/>
            <person name="Sattelle D.B."/>
            <person name="Ebert P.R."/>
            <person name="Nelson D."/>
            <person name="Scott J.G."/>
            <person name="Beeman R.W."/>
            <person name="Muthukrishnan S."/>
            <person name="Kramer K.J."/>
            <person name="Arakane Y."/>
            <person name="Beeman R.W."/>
            <person name="Zhu Q."/>
            <person name="Hogenkamp D."/>
            <person name="Dixit R."/>
            <person name="Oppert B."/>
            <person name="Jiang H."/>
            <person name="Zou Z."/>
            <person name="Marshall J."/>
            <person name="Elpidina E."/>
            <person name="Vinokurov K."/>
            <person name="Oppert C."/>
            <person name="Zou Z."/>
            <person name="Evans J."/>
            <person name="Lu Z."/>
            <person name="Zhao P."/>
            <person name="Sumathipala N."/>
            <person name="Altincicek B."/>
            <person name="Vilcinskas A."/>
            <person name="Williams M."/>
            <person name="Hultmark D."/>
            <person name="Hetru C."/>
            <person name="Jiang H."/>
            <person name="Grimmelikhuijzen C.J."/>
            <person name="Hauser F."/>
            <person name="Cazzamali G."/>
            <person name="Williamson M."/>
            <person name="Park Y."/>
            <person name="Li B."/>
            <person name="Tanaka Y."/>
            <person name="Predel R."/>
            <person name="Neupert S."/>
            <person name="Schachtner J."/>
            <person name="Verleyen P."/>
            <person name="Raible F."/>
            <person name="Bork P."/>
            <person name="Friedrich M."/>
            <person name="Walden K.K."/>
            <person name="Robertson H.M."/>
            <person name="Angeli S."/>
            <person name="Foret S."/>
            <person name="Bucher G."/>
            <person name="Schuetz S."/>
            <person name="Maleszka R."/>
            <person name="Wimmer E.A."/>
            <person name="Beeman R.W."/>
            <person name="Lorenzen M."/>
            <person name="Tomoyasu Y."/>
            <person name="Miller S.C."/>
            <person name="Grossmann D."/>
            <person name="Bucher G."/>
        </authorList>
    </citation>
    <scope>NUCLEOTIDE SEQUENCE [LARGE SCALE GENOMIC DNA]</scope>
    <source>
        <strain evidence="4 5">Georgia GA2</strain>
    </source>
</reference>
<feature type="compositionally biased region" description="Basic and acidic residues" evidence="1">
    <location>
        <begin position="478"/>
        <end position="487"/>
    </location>
</feature>
<protein>
    <recommendedName>
        <fullName evidence="3">Chitin-binding type-2 domain-containing protein</fullName>
    </recommendedName>
</protein>
<dbReference type="GO" id="GO:0005576">
    <property type="term" value="C:extracellular region"/>
    <property type="evidence" value="ECO:0007669"/>
    <property type="project" value="InterPro"/>
</dbReference>
<feature type="signal peptide" evidence="2">
    <location>
        <begin position="1"/>
        <end position="21"/>
    </location>
</feature>
<dbReference type="InterPro" id="IPR002557">
    <property type="entry name" value="Chitin-bd_dom"/>
</dbReference>
<dbReference type="Pfam" id="PF01607">
    <property type="entry name" value="CBM_14"/>
    <property type="match status" value="1"/>
</dbReference>
<dbReference type="EMBL" id="KQ971312">
    <property type="protein sequence ID" value="EEZ98162.2"/>
    <property type="molecule type" value="Genomic_DNA"/>
</dbReference>
<feature type="compositionally biased region" description="Basic and acidic residues" evidence="1">
    <location>
        <begin position="454"/>
        <end position="467"/>
    </location>
</feature>
<evidence type="ECO:0000313" key="5">
    <source>
        <dbReference type="Proteomes" id="UP000007266"/>
    </source>
</evidence>
<proteinExistence type="predicted"/>
<dbReference type="STRING" id="7070.D6W9G0"/>
<dbReference type="Proteomes" id="UP000007266">
    <property type="component" value="Linkage group 2"/>
</dbReference>
<name>D6W9G0_TRICA</name>
<dbReference type="InterPro" id="IPR036508">
    <property type="entry name" value="Chitin-bd_dom_sf"/>
</dbReference>
<dbReference type="PANTHER" id="PTHR22933:SF18">
    <property type="match status" value="1"/>
</dbReference>
<evidence type="ECO:0000313" key="4">
    <source>
        <dbReference type="EMBL" id="EEZ98162.2"/>
    </source>
</evidence>
<sequence length="487" mass="56183">MIRIAILFLTVLSAFPDLLHGITTIHHDKPEESNIPKMASKMTTNPETVERHKRLLPYMNYYISNNQKFTPFLESNALPGPFIPIKPTQKYLPEPEKTSSPNYALIYDTLSQLKMRQRYHQNLRYFEQPRIKTVIETYTPSNIDIEADTRKYRPIPSDSHYKIYKPQVDYVLDRPLISYQPQPKPFFGDKIIYQKPQPQTETPIIYIETTPKPPQVNTIVDDKYVAQKFVPVQQYYNVPTENTNILAKILKQLQNSNALPQTLTTHNIDNSIKTLVKILNGLRKQQGLKTKPIVVVDENSSEEEVEEEEKPTYAPGTITQTFPANTVNGGTPGRPGIDYPALSTIPQTSFNCKTQRYKGFFGDPHTNCQVWHYCDLNGGQASFLCPNGTIFSQVALTCDWWYNVKCSSTTQLYVLNERLYKYILPLAPKFPEDYSGPLVDRYLALKFQEMEEKMKNEKKKKEDKSEEKDDSDQLQDINNEKAKSEES</sequence>
<dbReference type="OrthoDB" id="541276at2759"/>
<accession>D6W9G0</accession>